<organism evidence="3 4">
    <name type="scientific">Viridibacterium curvum</name>
    <dbReference type="NCBI Taxonomy" id="1101404"/>
    <lineage>
        <taxon>Bacteria</taxon>
        <taxon>Pseudomonadati</taxon>
        <taxon>Pseudomonadota</taxon>
        <taxon>Betaproteobacteria</taxon>
        <taxon>Rhodocyclales</taxon>
        <taxon>Rhodocyclaceae</taxon>
        <taxon>Viridibacterium</taxon>
    </lineage>
</organism>
<evidence type="ECO:0000313" key="3">
    <source>
        <dbReference type="EMBL" id="GAA5166831.1"/>
    </source>
</evidence>
<feature type="compositionally biased region" description="Polar residues" evidence="1">
    <location>
        <begin position="271"/>
        <end position="281"/>
    </location>
</feature>
<gene>
    <name evidence="3" type="ORF">GCM10025770_24500</name>
</gene>
<name>A0ABP9QSV2_9RHOO</name>
<proteinExistence type="predicted"/>
<sequence>MPEAIFLPFAPGVGVWRDADFFYVASNGMPDHRMMVGITAWQQQVPLPQPYSGANAWRIPLRPVVAAQPLSARQHFFRGAIAIAANGVPIFNPIKNDGRTDTYLAGELDEFGGHAGRADDYHYHIAPTHLQAQVGHDKPVAYALDGYPIYGYTEPDGSVPGALDAFNGHETAALGYHYHASRTYPYLNGGFHGEVVERDGQVDPQPRALGVRPALPPWRGARVVDFKALDASHYNLIVEVAGQRHQVNYTLNADGSVRFDFIGSDGPMRSETYSVRQSGANGSPREGGADRPRRSRSQ</sequence>
<dbReference type="EMBL" id="BAABLD010000008">
    <property type="protein sequence ID" value="GAA5166831.1"/>
    <property type="molecule type" value="Genomic_DNA"/>
</dbReference>
<comment type="caution">
    <text evidence="3">The sequence shown here is derived from an EMBL/GenBank/DDBJ whole genome shotgun (WGS) entry which is preliminary data.</text>
</comment>
<keyword evidence="4" id="KW-1185">Reference proteome</keyword>
<dbReference type="InterPro" id="IPR025924">
    <property type="entry name" value="YHYH_dom"/>
</dbReference>
<protein>
    <recommendedName>
        <fullName evidence="2">YHYH domain-containing protein</fullName>
    </recommendedName>
</protein>
<dbReference type="PANTHER" id="PTHR30289">
    <property type="entry name" value="UNCHARACTERIZED PROTEIN YBCL-RELATED"/>
    <property type="match status" value="1"/>
</dbReference>
<evidence type="ECO:0000259" key="2">
    <source>
        <dbReference type="Pfam" id="PF14240"/>
    </source>
</evidence>
<evidence type="ECO:0000313" key="4">
    <source>
        <dbReference type="Proteomes" id="UP001500547"/>
    </source>
</evidence>
<reference evidence="4" key="1">
    <citation type="journal article" date="2019" name="Int. J. Syst. Evol. Microbiol.">
        <title>The Global Catalogue of Microorganisms (GCM) 10K type strain sequencing project: providing services to taxonomists for standard genome sequencing and annotation.</title>
        <authorList>
            <consortium name="The Broad Institute Genomics Platform"/>
            <consortium name="The Broad Institute Genome Sequencing Center for Infectious Disease"/>
            <person name="Wu L."/>
            <person name="Ma J."/>
        </authorList>
    </citation>
    <scope>NUCLEOTIDE SEQUENCE [LARGE SCALE GENOMIC DNA]</scope>
    <source>
        <strain evidence="4">JCM 18715</strain>
    </source>
</reference>
<feature type="domain" description="YHYH" evidence="2">
    <location>
        <begin position="57"/>
        <end position="152"/>
    </location>
</feature>
<accession>A0ABP9QSV2</accession>
<dbReference type="Pfam" id="PF14240">
    <property type="entry name" value="YHYH"/>
    <property type="match status" value="1"/>
</dbReference>
<evidence type="ECO:0000256" key="1">
    <source>
        <dbReference type="SAM" id="MobiDB-lite"/>
    </source>
</evidence>
<dbReference type="Proteomes" id="UP001500547">
    <property type="component" value="Unassembled WGS sequence"/>
</dbReference>
<feature type="region of interest" description="Disordered" evidence="1">
    <location>
        <begin position="268"/>
        <end position="298"/>
    </location>
</feature>
<dbReference type="PANTHER" id="PTHR30289:SF8">
    <property type="entry name" value="YHYH DOMAIN-CONTAINING PROTEIN"/>
    <property type="match status" value="1"/>
</dbReference>